<dbReference type="RefSeq" id="WP_189682575.1">
    <property type="nucleotide sequence ID" value="NZ_BNCJ01000026.1"/>
</dbReference>
<dbReference type="AlphaFoldDB" id="A0A8J3H2R6"/>
<reference evidence="2" key="1">
    <citation type="journal article" date="2014" name="Int. J. Syst. Evol. Microbiol.">
        <title>Complete genome sequence of Corynebacterium casei LMG S-19264T (=DSM 44701T), isolated from a smear-ripened cheese.</title>
        <authorList>
            <consortium name="US DOE Joint Genome Institute (JGI-PGF)"/>
            <person name="Walter F."/>
            <person name="Albersmeier A."/>
            <person name="Kalinowski J."/>
            <person name="Ruckert C."/>
        </authorList>
    </citation>
    <scope>NUCLEOTIDE SEQUENCE</scope>
    <source>
        <strain evidence="2">KCTC 42650</strain>
    </source>
</reference>
<evidence type="ECO:0000313" key="2">
    <source>
        <dbReference type="EMBL" id="GHF70613.1"/>
    </source>
</evidence>
<gene>
    <name evidence="2" type="ORF">GCM10017056_46970</name>
</gene>
<keyword evidence="3" id="KW-1185">Reference proteome</keyword>
<feature type="compositionally biased region" description="Basic and acidic residues" evidence="1">
    <location>
        <begin position="78"/>
        <end position="112"/>
    </location>
</feature>
<evidence type="ECO:0000313" key="3">
    <source>
        <dbReference type="Proteomes" id="UP000626220"/>
    </source>
</evidence>
<dbReference type="EMBL" id="BNCJ01000026">
    <property type="protein sequence ID" value="GHF70613.1"/>
    <property type="molecule type" value="Genomic_DNA"/>
</dbReference>
<feature type="region of interest" description="Disordered" evidence="1">
    <location>
        <begin position="26"/>
        <end position="131"/>
    </location>
</feature>
<reference evidence="2" key="2">
    <citation type="submission" date="2020-09" db="EMBL/GenBank/DDBJ databases">
        <authorList>
            <person name="Sun Q."/>
            <person name="Kim S."/>
        </authorList>
    </citation>
    <scope>NUCLEOTIDE SEQUENCE</scope>
    <source>
        <strain evidence="2">KCTC 42650</strain>
    </source>
</reference>
<comment type="caution">
    <text evidence="2">The sequence shown here is derived from an EMBL/GenBank/DDBJ whole genome shotgun (WGS) entry which is preliminary data.</text>
</comment>
<sequence>MNRRRFLMLSAALPGLSAEVIWPAMSFAKDGGDDGGGSGSGSGDDGGSSGSGSGDDGGSSGSGSGDDGDSSGHGSSGGDDKDPSGSRSGHRDGHSRETDRNGRDRGADDGRAHGPSSVDTVALSYGDGSRESVVEGRYARLDRNGGVAEDRPATHADLARLAHTNLGGARRGELLLRMDSRSGAVELVDRRGWRETMDGGRYSLTDPSGSLVRTRQLRPDDLARVRALLTR</sequence>
<feature type="compositionally biased region" description="Gly residues" evidence="1">
    <location>
        <begin position="34"/>
        <end position="65"/>
    </location>
</feature>
<accession>A0A8J3H2R6</accession>
<proteinExistence type="predicted"/>
<name>A0A8J3H2R6_9RHOB</name>
<evidence type="ECO:0000256" key="1">
    <source>
        <dbReference type="SAM" id="MobiDB-lite"/>
    </source>
</evidence>
<protein>
    <submittedName>
        <fullName evidence="2">Uncharacterized protein</fullName>
    </submittedName>
</protein>
<organism evidence="2 3">
    <name type="scientific">Seohaeicola zhoushanensis</name>
    <dbReference type="NCBI Taxonomy" id="1569283"/>
    <lineage>
        <taxon>Bacteria</taxon>
        <taxon>Pseudomonadati</taxon>
        <taxon>Pseudomonadota</taxon>
        <taxon>Alphaproteobacteria</taxon>
        <taxon>Rhodobacterales</taxon>
        <taxon>Roseobacteraceae</taxon>
        <taxon>Seohaeicola</taxon>
    </lineage>
</organism>
<dbReference type="Proteomes" id="UP000626220">
    <property type="component" value="Unassembled WGS sequence"/>
</dbReference>